<dbReference type="Pfam" id="PF17963">
    <property type="entry name" value="Big_9"/>
    <property type="match status" value="1"/>
</dbReference>
<dbReference type="Gene3D" id="2.60.40.3440">
    <property type="match status" value="1"/>
</dbReference>
<evidence type="ECO:0000313" key="2">
    <source>
        <dbReference type="EMBL" id="MBT2991136.1"/>
    </source>
</evidence>
<dbReference type="InterPro" id="IPR012334">
    <property type="entry name" value="Pectin_lyas_fold"/>
</dbReference>
<proteinExistence type="predicted"/>
<protein>
    <submittedName>
        <fullName evidence="2">Cadherin-like domain-containing protein</fullName>
    </submittedName>
</protein>
<dbReference type="SUPFAM" id="SSF51126">
    <property type="entry name" value="Pectin lyase-like"/>
    <property type="match status" value="1"/>
</dbReference>
<organism evidence="2 3">
    <name type="scientific">Candidatus Thiodiazotropha taylori</name>
    <dbReference type="NCBI Taxonomy" id="2792791"/>
    <lineage>
        <taxon>Bacteria</taxon>
        <taxon>Pseudomonadati</taxon>
        <taxon>Pseudomonadota</taxon>
        <taxon>Gammaproteobacteria</taxon>
        <taxon>Chromatiales</taxon>
        <taxon>Sedimenticolaceae</taxon>
        <taxon>Candidatus Thiodiazotropha</taxon>
    </lineage>
</organism>
<feature type="region of interest" description="Disordered" evidence="1">
    <location>
        <begin position="1747"/>
        <end position="1782"/>
    </location>
</feature>
<dbReference type="InterPro" id="IPR006626">
    <property type="entry name" value="PbH1"/>
</dbReference>
<feature type="region of interest" description="Disordered" evidence="1">
    <location>
        <begin position="1"/>
        <end position="20"/>
    </location>
</feature>
<accession>A0A944MAU4</accession>
<dbReference type="Proteomes" id="UP000770889">
    <property type="component" value="Unassembled WGS sequence"/>
</dbReference>
<comment type="caution">
    <text evidence="2">The sequence shown here is derived from an EMBL/GenBank/DDBJ whole genome shotgun (WGS) entry which is preliminary data.</text>
</comment>
<name>A0A944MAU4_9GAMM</name>
<dbReference type="InterPro" id="IPR011050">
    <property type="entry name" value="Pectin_lyase_fold/virulence"/>
</dbReference>
<sequence length="1977" mass="205727">MFPVNPQDADPTPEGDQSFNFHRSHCHAIKQGRVNNGSASVIDLGDLTGTGINDCFVSVIPNNPNPGVQTGAAKVPGCNTNTTVVVPNGEPFQTSQISVKVFYDGFGGPLNNSPDVGEPGIAGFSVLVEDAGGQVQQDAFGNPLGTTYQQNPDGTFVLVGGMPVVDVLGTGEIVTSCSVPDCSAPGDGELVIKFLAPGKYGIITVPPTTNLNDPACDPNTQTIEEIASNPQCAPGWYQNTTIEGTKVVDAWVAPGNGQRLVEFGPSFPHIFHGWTPADHDQRTALGVDGAFSISGQVNKSHLSAPPGRDGFNGAPFLVGQNGVCLIAVNTIGGVSNEGAGVTECDADGNFSIGGFAPGLYQLVVWDKFLHVIIGFQTVEIVDANIDLGALPDGGVQGKMWFNELTQNVYFDSNENAVWDAGELPLLEQATLLRFRDGTEYQAFPTDGAGSAPYESIFPWFHWLVTEVDFARFKATGVTVVNDLGGAVVDGGFGEGVRNPDVEIKLSADAGGPILTQAIQGFAGQSLRIDWGKALWGPGENGGVSGIVHYAATRAEDDPEIYGPEPWEPGIPHVQVALFAGRIINAGTAYENENIVNINGIGGLQQPDQDNWPLDNFPGPEDINRCDVAAPNCTHVQPGVGYTNGFDFGDAVDITWTDSWDDSKPTGCVDTLDPALKTAQGVPQDVCLDGLSNWNQIKDGVFDGGYAFGAGGYENPTGNFPSDLVGLPGFITNNFTPAVPGHLPGGSAGYIVQVYPPTSRFQNANGIPQPVYKVSRSQDKNVDFGPEFTPSTAALPEGLGRCTGGSYTVPAELALFPGVDAPLAGETLRHCNQRFQFLADSGEAGLAQNSAVNFYLHTEVPIAAKAIGRITDDLANETAAGKPTSTEKFAPPFLPISFFDYTGREITRIYSSEFSSYNTLLPATVSQSLPIPSGISPMMVRFCNNHPGPLADGTFPDPFYDPRYSTTCYTFNFEPGKATYLDTPIIRLAAFVGPLQAQTDCSAAFGEPVINNVSTSDYAGPVLSGDAAGKTITIVSQGDELVPDPSSGNLTDRILRDHGFGNTVGSVSVVYEGGQYTFPPANLGWMNGQVVATVPNPAPAALQTGQLIVTRGDNGESTNTGVTLHVGVDAGTVTVVTDSDPGLPIQDAVDAANDGDLILVTAGNYDENVIVYKEVVVQGAGAPSTQLFASPLSLGAGTPQLPGESDKLVRWKNNLAALVASGDVGVLPGQLETLPAQDAPGFLVMPSANRFANNAGTARIDGFHIQGSNLGGGIFVNAYADGLNISNNKTIGNLGQYGGGIRIGNPLQANLNARGAGGEQDLDPADLEGTNPDITIAYNEVIQNKGFFNGGGIALYTGADNYEVSNNLVCGNFSRTGGGGISQVGRVGGLGIGAAGDGNAEDGVIRDNRIIFNEVFQGNEIGGGGGGIELAGESPAALGNIPGSGLTEGTGSITIDRNLFHGNLGGSAPGGAISLKGINGEDVTALNDGLTSQGRWHRILVLNNLVQNNVSGQWGAGINLSDAVRVDVIHNTVANNDNASVAQDVRDPSGNLSDPQPAGLVAQAHSTGLAAAMAAQTAIGGGNDRVTYAHPAVLKNNIFNGNRSFWLDKSVAETIRPLSQHPAYTGIGNDDWDLGVVGVPGECLTPRYSLLARTGADTPDSCAYDGTNLNNDIALNAGFVNPVVNDLLASTAADEGGNDTQLLFTPLTLVEVEDPVSRYDYHITQFSNAVGVGQDLTGRYGSLGTPLSVDVDAETRPSGNGLQDAGADQVSGGTAPVNNPPNAVNDAGVGVGARTNEGVPTVINVLLNDSDPDFGDIISVSQITTQPANGTAEIQGDGTILYRPFGGFTGSGVNRDEFFYEIEDSGGLTDTARVRVRVDPTAALPETITVTTAQFKQESGIWQVEGTTDLQVGGGTMEIRLHRNGALIATGVTVNGDGIWNTGEVAPADPAAVPQAGDHIVIRSVPNDQTADGIVTLN</sequence>
<dbReference type="EMBL" id="JAHHGM010000027">
    <property type="protein sequence ID" value="MBT2991136.1"/>
    <property type="molecule type" value="Genomic_DNA"/>
</dbReference>
<feature type="region of interest" description="Disordered" evidence="1">
    <location>
        <begin position="1538"/>
        <end position="1558"/>
    </location>
</feature>
<evidence type="ECO:0000313" key="3">
    <source>
        <dbReference type="Proteomes" id="UP000770889"/>
    </source>
</evidence>
<feature type="compositionally biased region" description="Low complexity" evidence="1">
    <location>
        <begin position="1771"/>
        <end position="1782"/>
    </location>
</feature>
<gene>
    <name evidence="2" type="ORF">KME65_19420</name>
</gene>
<dbReference type="Gene3D" id="2.160.20.10">
    <property type="entry name" value="Single-stranded right-handed beta-helix, Pectin lyase-like"/>
    <property type="match status" value="1"/>
</dbReference>
<reference evidence="2 3" key="1">
    <citation type="submission" date="2021-05" db="EMBL/GenBank/DDBJ databases">
        <title>Genetic and Functional Diversity in Clade A Lucinid endosymbionts from the Bahamas.</title>
        <authorList>
            <person name="Giani N.M."/>
            <person name="Engel A.S."/>
            <person name="Campbell B.J."/>
        </authorList>
    </citation>
    <scope>NUCLEOTIDE SEQUENCE [LARGE SCALE GENOMIC DNA]</scope>
    <source>
        <strain evidence="2">LUC16012Gg_MoonRockCtena</strain>
    </source>
</reference>
<evidence type="ECO:0000256" key="1">
    <source>
        <dbReference type="SAM" id="MobiDB-lite"/>
    </source>
</evidence>
<dbReference type="SMART" id="SM00710">
    <property type="entry name" value="PbH1"/>
    <property type="match status" value="7"/>
</dbReference>